<dbReference type="Gene3D" id="1.10.10.60">
    <property type="entry name" value="Homeodomain-like"/>
    <property type="match status" value="2"/>
</dbReference>
<keyword evidence="2" id="KW-0238">DNA-binding</keyword>
<keyword evidence="1" id="KW-0805">Transcription regulation</keyword>
<dbReference type="AlphaFoldDB" id="A0A8J8B300"/>
<reference evidence="5" key="1">
    <citation type="submission" date="2021-04" db="EMBL/GenBank/DDBJ databases">
        <title>Sinoanaerobacter chloroacetimidivorans sp. nov., an obligate anaerobic bacterium isolated from anaerobic sludge.</title>
        <authorList>
            <person name="Bao Y."/>
        </authorList>
    </citation>
    <scope>NUCLEOTIDE SEQUENCE</scope>
    <source>
        <strain evidence="5">BAD-6</strain>
    </source>
</reference>
<evidence type="ECO:0000256" key="3">
    <source>
        <dbReference type="ARBA" id="ARBA00023163"/>
    </source>
</evidence>
<evidence type="ECO:0000259" key="4">
    <source>
        <dbReference type="PROSITE" id="PS01124"/>
    </source>
</evidence>
<gene>
    <name evidence="5" type="ORF">KCX82_18325</name>
</gene>
<feature type="domain" description="HTH araC/xylS-type" evidence="4">
    <location>
        <begin position="191"/>
        <end position="288"/>
    </location>
</feature>
<protein>
    <submittedName>
        <fullName evidence="5">Helix-turn-helix transcriptional regulator</fullName>
    </submittedName>
</protein>
<dbReference type="PROSITE" id="PS01124">
    <property type="entry name" value="HTH_ARAC_FAMILY_2"/>
    <property type="match status" value="1"/>
</dbReference>
<accession>A0A8J8B300</accession>
<dbReference type="EMBL" id="JAGSND010000017">
    <property type="protein sequence ID" value="MBR0599844.1"/>
    <property type="molecule type" value="Genomic_DNA"/>
</dbReference>
<dbReference type="SMART" id="SM00342">
    <property type="entry name" value="HTH_ARAC"/>
    <property type="match status" value="1"/>
</dbReference>
<proteinExistence type="predicted"/>
<keyword evidence="3" id="KW-0804">Transcription</keyword>
<evidence type="ECO:0000313" key="6">
    <source>
        <dbReference type="Proteomes" id="UP000675664"/>
    </source>
</evidence>
<dbReference type="SUPFAM" id="SSF46689">
    <property type="entry name" value="Homeodomain-like"/>
    <property type="match status" value="2"/>
</dbReference>
<dbReference type="InterPro" id="IPR037923">
    <property type="entry name" value="HTH-like"/>
</dbReference>
<dbReference type="PANTHER" id="PTHR43280:SF28">
    <property type="entry name" value="HTH-TYPE TRANSCRIPTIONAL ACTIVATOR RHAS"/>
    <property type="match status" value="1"/>
</dbReference>
<dbReference type="InterPro" id="IPR009057">
    <property type="entry name" value="Homeodomain-like_sf"/>
</dbReference>
<keyword evidence="6" id="KW-1185">Reference proteome</keyword>
<dbReference type="Proteomes" id="UP000675664">
    <property type="component" value="Unassembled WGS sequence"/>
</dbReference>
<evidence type="ECO:0000256" key="1">
    <source>
        <dbReference type="ARBA" id="ARBA00023015"/>
    </source>
</evidence>
<evidence type="ECO:0000256" key="2">
    <source>
        <dbReference type="ARBA" id="ARBA00023125"/>
    </source>
</evidence>
<organism evidence="5 6">
    <name type="scientific">Sinanaerobacter chloroacetimidivorans</name>
    <dbReference type="NCBI Taxonomy" id="2818044"/>
    <lineage>
        <taxon>Bacteria</taxon>
        <taxon>Bacillati</taxon>
        <taxon>Bacillota</taxon>
        <taxon>Clostridia</taxon>
        <taxon>Peptostreptococcales</taxon>
        <taxon>Anaerovoracaceae</taxon>
        <taxon>Sinanaerobacter</taxon>
    </lineage>
</organism>
<dbReference type="GO" id="GO:0003700">
    <property type="term" value="F:DNA-binding transcription factor activity"/>
    <property type="evidence" value="ECO:0007669"/>
    <property type="project" value="InterPro"/>
</dbReference>
<reference evidence="5" key="2">
    <citation type="submission" date="2021-04" db="EMBL/GenBank/DDBJ databases">
        <authorList>
            <person name="Liu J."/>
        </authorList>
    </citation>
    <scope>NUCLEOTIDE SEQUENCE</scope>
    <source>
        <strain evidence="5">BAD-6</strain>
    </source>
</reference>
<comment type="caution">
    <text evidence="5">The sequence shown here is derived from an EMBL/GenBank/DDBJ whole genome shotgun (WGS) entry which is preliminary data.</text>
</comment>
<dbReference type="InterPro" id="IPR018060">
    <property type="entry name" value="HTH_AraC"/>
</dbReference>
<dbReference type="GO" id="GO:0043565">
    <property type="term" value="F:sequence-specific DNA binding"/>
    <property type="evidence" value="ECO:0007669"/>
    <property type="project" value="InterPro"/>
</dbReference>
<dbReference type="RefSeq" id="WP_227019976.1">
    <property type="nucleotide sequence ID" value="NZ_JAGSND010000017.1"/>
</dbReference>
<name>A0A8J8B300_9FIRM</name>
<dbReference type="InterPro" id="IPR003313">
    <property type="entry name" value="AraC-bd"/>
</dbReference>
<dbReference type="SUPFAM" id="SSF51215">
    <property type="entry name" value="Regulatory protein AraC"/>
    <property type="match status" value="1"/>
</dbReference>
<evidence type="ECO:0000313" key="5">
    <source>
        <dbReference type="EMBL" id="MBR0599844.1"/>
    </source>
</evidence>
<dbReference type="InterPro" id="IPR014710">
    <property type="entry name" value="RmlC-like_jellyroll"/>
</dbReference>
<dbReference type="Gene3D" id="2.60.120.10">
    <property type="entry name" value="Jelly Rolls"/>
    <property type="match status" value="1"/>
</dbReference>
<dbReference type="Pfam" id="PF12833">
    <property type="entry name" value="HTH_18"/>
    <property type="match status" value="1"/>
</dbReference>
<sequence length="293" mass="34005">MNPINWKDPPFDDGLRIIKTEDQLNIPGLRMFGKHSVTKAIPALYPHYHENAFEITYLCKGTMTFITDNQTHHLSGGDIYISFPDEVHSTGAVPISLNEMYWFQLDIGSENFLFVGNEWKKRLIDDLRKVNPRLINTNTGEMQRLMKEFFRLTYNQDEDERFHAASILIYFLNQLIAYSQKQEKYISKDIQAAVDYILENIYETISLDSLANISGLSLSRFKQKFCQQLGFTPREYINFHKVETSKALLENGKNVTDTAIELGFSTSNYFSSVFKRFTTLSPTDYLKLKNKLL</sequence>
<dbReference type="Pfam" id="PF02311">
    <property type="entry name" value="AraC_binding"/>
    <property type="match status" value="1"/>
</dbReference>
<dbReference type="PANTHER" id="PTHR43280">
    <property type="entry name" value="ARAC-FAMILY TRANSCRIPTIONAL REGULATOR"/>
    <property type="match status" value="1"/>
</dbReference>